<protein>
    <submittedName>
        <fullName evidence="2">MbtH family NRPS accessory protein</fullName>
    </submittedName>
</protein>
<gene>
    <name evidence="2" type="ORF">JJB97_05035</name>
</gene>
<dbReference type="InterPro" id="IPR037407">
    <property type="entry name" value="MLP_fam"/>
</dbReference>
<evidence type="ECO:0000259" key="1">
    <source>
        <dbReference type="SMART" id="SM00923"/>
    </source>
</evidence>
<dbReference type="PANTHER" id="PTHR38444:SF1">
    <property type="entry name" value="ENTEROBACTIN BIOSYNTHESIS PROTEIN YBDZ"/>
    <property type="match status" value="1"/>
</dbReference>
<comment type="caution">
    <text evidence="2">The sequence shown here is derived from an EMBL/GenBank/DDBJ whole genome shotgun (WGS) entry which is preliminary data.</text>
</comment>
<evidence type="ECO:0000313" key="2">
    <source>
        <dbReference type="EMBL" id="MBK4714707.1"/>
    </source>
</evidence>
<dbReference type="GO" id="GO:0005829">
    <property type="term" value="C:cytosol"/>
    <property type="evidence" value="ECO:0007669"/>
    <property type="project" value="TreeGrafter"/>
</dbReference>
<proteinExistence type="predicted"/>
<dbReference type="PANTHER" id="PTHR38444">
    <property type="entry name" value="ENTEROBACTIN BIOSYNTHESIS PROTEIN YBDZ"/>
    <property type="match status" value="1"/>
</dbReference>
<dbReference type="Proteomes" id="UP000659047">
    <property type="component" value="Unassembled WGS sequence"/>
</dbReference>
<dbReference type="Pfam" id="PF03621">
    <property type="entry name" value="MbtH"/>
    <property type="match status" value="1"/>
</dbReference>
<keyword evidence="3" id="KW-1185">Reference proteome</keyword>
<organism evidence="2 3">
    <name type="scientific">Tenebrionibacter intestinalis</name>
    <dbReference type="NCBI Taxonomy" id="2799638"/>
    <lineage>
        <taxon>Bacteria</taxon>
        <taxon>Pseudomonadati</taxon>
        <taxon>Pseudomonadota</taxon>
        <taxon>Gammaproteobacteria</taxon>
        <taxon>Enterobacterales</taxon>
        <taxon>Enterobacteriaceae</taxon>
        <taxon>Tenebrionibacter/Tenebrionicola group</taxon>
        <taxon>Tenebrionibacter</taxon>
    </lineage>
</organism>
<reference evidence="2" key="1">
    <citation type="submission" date="2021-01" db="EMBL/GenBank/DDBJ databases">
        <title>Intestinitalea alba gen. nov., sp. nov., a novel genus of the family Enterobacteriaceae, isolated from the gut of the plastic-eating mealworm Tenebrio molitor L.</title>
        <authorList>
            <person name="Yang Y."/>
        </authorList>
    </citation>
    <scope>NUCLEOTIDE SEQUENCE</scope>
    <source>
        <strain evidence="2">BIT-L3</strain>
    </source>
</reference>
<evidence type="ECO:0000313" key="3">
    <source>
        <dbReference type="Proteomes" id="UP000659047"/>
    </source>
</evidence>
<name>A0A8K0XWW4_9ENTR</name>
<feature type="domain" description="MbtH-like" evidence="1">
    <location>
        <begin position="5"/>
        <end position="55"/>
    </location>
</feature>
<dbReference type="Gene3D" id="3.90.820.10">
    <property type="entry name" value="Structural Genomics, Unknown Function 30-nov-00 1gh9 Mol_id"/>
    <property type="match status" value="1"/>
</dbReference>
<dbReference type="GO" id="GO:0019290">
    <property type="term" value="P:siderophore biosynthetic process"/>
    <property type="evidence" value="ECO:0007669"/>
    <property type="project" value="TreeGrafter"/>
</dbReference>
<dbReference type="AlphaFoldDB" id="A0A8K0XWW4"/>
<sequence length="71" mass="8372">MDYSNPFDDPQGRFFILVNDVMQYSLWPAHCALPPGWRTVTGPQDQEACRRWLEAHWQTIQPAHFVSDRLQ</sequence>
<dbReference type="RefSeq" id="WP_238712921.1">
    <property type="nucleotide sequence ID" value="NZ_JAEPBH010000009.1"/>
</dbReference>
<dbReference type="InterPro" id="IPR038020">
    <property type="entry name" value="MbtH-like_sf"/>
</dbReference>
<dbReference type="SMART" id="SM00923">
    <property type="entry name" value="MbtH"/>
    <property type="match status" value="1"/>
</dbReference>
<accession>A0A8K0XWW4</accession>
<dbReference type="EMBL" id="JAEPBH010000009">
    <property type="protein sequence ID" value="MBK4714707.1"/>
    <property type="molecule type" value="Genomic_DNA"/>
</dbReference>
<dbReference type="InterPro" id="IPR005153">
    <property type="entry name" value="MbtH-like_dom"/>
</dbReference>
<dbReference type="SUPFAM" id="SSF160582">
    <property type="entry name" value="MbtH-like"/>
    <property type="match status" value="1"/>
</dbReference>